<feature type="signal peptide" evidence="2">
    <location>
        <begin position="1"/>
        <end position="16"/>
    </location>
</feature>
<gene>
    <name evidence="3" type="ORF">LITE_LOCUS41032</name>
</gene>
<organism evidence="3 4">
    <name type="scientific">Linum tenue</name>
    <dbReference type="NCBI Taxonomy" id="586396"/>
    <lineage>
        <taxon>Eukaryota</taxon>
        <taxon>Viridiplantae</taxon>
        <taxon>Streptophyta</taxon>
        <taxon>Embryophyta</taxon>
        <taxon>Tracheophyta</taxon>
        <taxon>Spermatophyta</taxon>
        <taxon>Magnoliopsida</taxon>
        <taxon>eudicotyledons</taxon>
        <taxon>Gunneridae</taxon>
        <taxon>Pentapetalae</taxon>
        <taxon>rosids</taxon>
        <taxon>fabids</taxon>
        <taxon>Malpighiales</taxon>
        <taxon>Linaceae</taxon>
        <taxon>Linum</taxon>
    </lineage>
</organism>
<proteinExistence type="inferred from homology"/>
<comment type="caution">
    <text evidence="3">The sequence shown here is derived from an EMBL/GenBank/DDBJ whole genome shotgun (WGS) entry which is preliminary data.</text>
</comment>
<dbReference type="Proteomes" id="UP001154282">
    <property type="component" value="Unassembled WGS sequence"/>
</dbReference>
<dbReference type="PANTHER" id="PTHR33076">
    <property type="entry name" value="NON-SPECIFIC LIPID-TRANSFER PROTEIN 2-RELATED"/>
    <property type="match status" value="1"/>
</dbReference>
<dbReference type="AlphaFoldDB" id="A0AAV0Q3F5"/>
<evidence type="ECO:0000313" key="3">
    <source>
        <dbReference type="EMBL" id="CAI0488315.1"/>
    </source>
</evidence>
<evidence type="ECO:0000256" key="1">
    <source>
        <dbReference type="ARBA" id="ARBA00009748"/>
    </source>
</evidence>
<dbReference type="SUPFAM" id="SSF47699">
    <property type="entry name" value="Bifunctional inhibitor/lipid-transfer protein/seed storage 2S albumin"/>
    <property type="match status" value="1"/>
</dbReference>
<dbReference type="InterPro" id="IPR036312">
    <property type="entry name" value="Bifun_inhib/LTP/seed_sf"/>
</dbReference>
<reference evidence="3" key="1">
    <citation type="submission" date="2022-08" db="EMBL/GenBank/DDBJ databases">
        <authorList>
            <person name="Gutierrez-Valencia J."/>
        </authorList>
    </citation>
    <scope>NUCLEOTIDE SEQUENCE</scope>
</reference>
<evidence type="ECO:0000256" key="2">
    <source>
        <dbReference type="SAM" id="SignalP"/>
    </source>
</evidence>
<dbReference type="PRINTS" id="PR00382">
    <property type="entry name" value="LIPIDTRNSFER"/>
</dbReference>
<feature type="chain" id="PRO_5043908826" description="Bifunctional inhibitor/plant lipid transfer protein/seed storage helical domain-containing protein" evidence="2">
    <location>
        <begin position="17"/>
        <end position="90"/>
    </location>
</feature>
<accession>A0AAV0Q3F5</accession>
<protein>
    <recommendedName>
        <fullName evidence="5">Bifunctional inhibitor/plant lipid transfer protein/seed storage helical domain-containing protein</fullName>
    </recommendedName>
</protein>
<keyword evidence="2" id="KW-0732">Signal</keyword>
<comment type="similarity">
    <text evidence="1">Belongs to the plant LTP family.</text>
</comment>
<dbReference type="EMBL" id="CAMGYJ010000009">
    <property type="protein sequence ID" value="CAI0488315.1"/>
    <property type="molecule type" value="Genomic_DNA"/>
</dbReference>
<evidence type="ECO:0008006" key="5">
    <source>
        <dbReference type="Google" id="ProtNLM"/>
    </source>
</evidence>
<keyword evidence="4" id="KW-1185">Reference proteome</keyword>
<dbReference type="InterPro" id="IPR000528">
    <property type="entry name" value="Plant_nsLTP"/>
</dbReference>
<dbReference type="GO" id="GO:0008289">
    <property type="term" value="F:lipid binding"/>
    <property type="evidence" value="ECO:0007669"/>
    <property type="project" value="InterPro"/>
</dbReference>
<name>A0AAV0Q3F5_9ROSI</name>
<sequence>MVVSTLLLLISHSATRSDVGVIGCNDVRSKAKPCLSYSEGKGDQNVVPPACCGEMRNISDEAKTAEDKKGIYNCLKHVFQMLKKGLIDIC</sequence>
<dbReference type="GO" id="GO:0006869">
    <property type="term" value="P:lipid transport"/>
    <property type="evidence" value="ECO:0007669"/>
    <property type="project" value="InterPro"/>
</dbReference>
<dbReference type="Gene3D" id="1.10.110.10">
    <property type="entry name" value="Plant lipid-transfer and hydrophobic proteins"/>
    <property type="match status" value="1"/>
</dbReference>
<evidence type="ECO:0000313" key="4">
    <source>
        <dbReference type="Proteomes" id="UP001154282"/>
    </source>
</evidence>